<dbReference type="AlphaFoldDB" id="A0A380PU91"/>
<accession>A0A380PU91</accession>
<keyword evidence="1" id="KW-1133">Transmembrane helix</keyword>
<organism evidence="2 3">
    <name type="scientific">Yersinia frederiksenii</name>
    <dbReference type="NCBI Taxonomy" id="29484"/>
    <lineage>
        <taxon>Bacteria</taxon>
        <taxon>Pseudomonadati</taxon>
        <taxon>Pseudomonadota</taxon>
        <taxon>Gammaproteobacteria</taxon>
        <taxon>Enterobacterales</taxon>
        <taxon>Yersiniaceae</taxon>
        <taxon>Yersinia</taxon>
    </lineage>
</organism>
<protein>
    <submittedName>
        <fullName evidence="2">PTS system N-acetylgalactosamine-specific EIIC component 1</fullName>
    </submittedName>
</protein>
<dbReference type="Proteomes" id="UP000254835">
    <property type="component" value="Unassembled WGS sequence"/>
</dbReference>
<keyword evidence="1" id="KW-0472">Membrane</keyword>
<feature type="transmembrane region" description="Helical" evidence="1">
    <location>
        <begin position="22"/>
        <end position="43"/>
    </location>
</feature>
<sequence>MTKTGNILPYNTFGDGLFMHEITMMQGIGLAIMALSVGIDFWLETLHIFRPLTVYTLTRRFSATGFYPIKFNASSSHICD</sequence>
<evidence type="ECO:0000256" key="1">
    <source>
        <dbReference type="SAM" id="Phobius"/>
    </source>
</evidence>
<dbReference type="RefSeq" id="WP_004709754.1">
    <property type="nucleotide sequence ID" value="NZ_CABHYA010000189.1"/>
</dbReference>
<dbReference type="GeneID" id="300395858"/>
<evidence type="ECO:0000313" key="2">
    <source>
        <dbReference type="EMBL" id="SUP77111.1"/>
    </source>
</evidence>
<dbReference type="EMBL" id="UHJA01000001">
    <property type="protein sequence ID" value="SUP77111.1"/>
    <property type="molecule type" value="Genomic_DNA"/>
</dbReference>
<name>A0A380PU91_YERFR</name>
<proteinExistence type="predicted"/>
<keyword evidence="1" id="KW-0812">Transmembrane</keyword>
<reference evidence="2 3" key="1">
    <citation type="submission" date="2018-06" db="EMBL/GenBank/DDBJ databases">
        <authorList>
            <consortium name="Pathogen Informatics"/>
            <person name="Doyle S."/>
        </authorList>
    </citation>
    <scope>NUCLEOTIDE SEQUENCE [LARGE SCALE GENOMIC DNA]</scope>
    <source>
        <strain evidence="2 3">NCTC11470</strain>
    </source>
</reference>
<gene>
    <name evidence="2" type="primary">agaC_2</name>
    <name evidence="2" type="ORF">NCTC11470_02169</name>
</gene>
<evidence type="ECO:0000313" key="3">
    <source>
        <dbReference type="Proteomes" id="UP000254835"/>
    </source>
</evidence>